<name>A0A415PRM0_9FIRM</name>
<evidence type="ECO:0000313" key="3">
    <source>
        <dbReference type="EMBL" id="MBS4883666.1"/>
    </source>
</evidence>
<dbReference type="PANTHER" id="PTHR42983">
    <property type="entry name" value="DINITROGENASE IRON-MOLYBDENUM COFACTOR PROTEIN-RELATED"/>
    <property type="match status" value="1"/>
</dbReference>
<dbReference type="OrthoDB" id="280278at2"/>
<gene>
    <name evidence="4" type="ORF">DWZ83_00345</name>
    <name evidence="3" type="ORF">KHZ85_02755</name>
</gene>
<reference evidence="3" key="2">
    <citation type="submission" date="2021-02" db="EMBL/GenBank/DDBJ databases">
        <title>Infant gut strain persistence is associated with maternal origin, phylogeny, and functional potential including surface adhesion and iron acquisition.</title>
        <authorList>
            <person name="Lou Y.C."/>
        </authorList>
    </citation>
    <scope>NUCLEOTIDE SEQUENCE</scope>
    <source>
        <strain evidence="3">L3_108_103G1_dasL3_108_103G1_concoct_2</strain>
    </source>
</reference>
<feature type="compositionally biased region" description="Basic and acidic residues" evidence="1">
    <location>
        <begin position="107"/>
        <end position="127"/>
    </location>
</feature>
<feature type="region of interest" description="Disordered" evidence="1">
    <location>
        <begin position="107"/>
        <end position="134"/>
    </location>
</feature>
<dbReference type="InterPro" id="IPR003731">
    <property type="entry name" value="Di-Nase_FeMo-co_biosynth"/>
</dbReference>
<dbReference type="AlphaFoldDB" id="A0A415PRM0"/>
<dbReference type="Proteomes" id="UP000284868">
    <property type="component" value="Unassembled WGS sequence"/>
</dbReference>
<dbReference type="PANTHER" id="PTHR42983:SF1">
    <property type="entry name" value="IRON-MOLYBDENUM PROTEIN"/>
    <property type="match status" value="1"/>
</dbReference>
<reference evidence="4 5" key="1">
    <citation type="submission" date="2018-08" db="EMBL/GenBank/DDBJ databases">
        <title>A genome reference for cultivated species of the human gut microbiota.</title>
        <authorList>
            <person name="Zou Y."/>
            <person name="Xue W."/>
            <person name="Luo G."/>
        </authorList>
    </citation>
    <scope>NUCLEOTIDE SEQUENCE [LARGE SCALE GENOMIC DNA]</scope>
    <source>
        <strain evidence="4 5">AF35-6BH</strain>
    </source>
</reference>
<dbReference type="CDD" id="cd00851">
    <property type="entry name" value="MTH1175"/>
    <property type="match status" value="1"/>
</dbReference>
<comment type="caution">
    <text evidence="4">The sequence shown here is derived from an EMBL/GenBank/DDBJ whole genome shotgun (WGS) entry which is preliminary data.</text>
</comment>
<dbReference type="Pfam" id="PF02579">
    <property type="entry name" value="Nitro_FeMo-Co"/>
    <property type="match status" value="1"/>
</dbReference>
<accession>A0A415PRM0</accession>
<dbReference type="SUPFAM" id="SSF53146">
    <property type="entry name" value="Nitrogenase accessory factor-like"/>
    <property type="match status" value="1"/>
</dbReference>
<proteinExistence type="predicted"/>
<dbReference type="RefSeq" id="WP_118365130.1">
    <property type="nucleotide sequence ID" value="NZ_CAUFDR010000001.1"/>
</dbReference>
<evidence type="ECO:0000313" key="5">
    <source>
        <dbReference type="Proteomes" id="UP000284868"/>
    </source>
</evidence>
<keyword evidence="5" id="KW-1185">Reference proteome</keyword>
<protein>
    <submittedName>
        <fullName evidence="4">Dinitrogenase iron-molybdenum cofactor biosynthesis protein</fullName>
    </submittedName>
    <submittedName>
        <fullName evidence="3">NifB/NifX family molybdenum-iron cluster-binding protein</fullName>
    </submittedName>
</protein>
<dbReference type="Gene3D" id="3.30.420.130">
    <property type="entry name" value="Dinitrogenase iron-molybdenum cofactor biosynthesis domain"/>
    <property type="match status" value="1"/>
</dbReference>
<evidence type="ECO:0000256" key="1">
    <source>
        <dbReference type="SAM" id="MobiDB-lite"/>
    </source>
</evidence>
<evidence type="ECO:0000259" key="2">
    <source>
        <dbReference type="Pfam" id="PF02579"/>
    </source>
</evidence>
<feature type="domain" description="Dinitrogenase iron-molybdenum cofactor biosynthesis" evidence="2">
    <location>
        <begin position="9"/>
        <end position="95"/>
    </location>
</feature>
<evidence type="ECO:0000313" key="4">
    <source>
        <dbReference type="EMBL" id="RHM15364.1"/>
    </source>
</evidence>
<dbReference type="EMBL" id="JAGZMZ010000005">
    <property type="protein sequence ID" value="MBS4883666.1"/>
    <property type="molecule type" value="Genomic_DNA"/>
</dbReference>
<dbReference type="EMBL" id="QRPK01000001">
    <property type="protein sequence ID" value="RHM15364.1"/>
    <property type="molecule type" value="Genomic_DNA"/>
</dbReference>
<dbReference type="InterPro" id="IPR033913">
    <property type="entry name" value="MTH1175_dom"/>
</dbReference>
<sequence length="134" mass="14299">MRYAITYENNMVFQHFGKTPQFLMVDLEDGKLTQELVSTDGKGHGALAGFLKEHHVDTLICGGIGQGARDALAAANISLISGAKGSIEDVLSALTAGTLKDDPSGMCNHHHEGEGHSCSHEEKEHSCTSHSCTH</sequence>
<dbReference type="Proteomes" id="UP000753219">
    <property type="component" value="Unassembled WGS sequence"/>
</dbReference>
<organism evidence="4 5">
    <name type="scientific">Amedibacillus dolichus</name>
    <dbReference type="NCBI Taxonomy" id="31971"/>
    <lineage>
        <taxon>Bacteria</taxon>
        <taxon>Bacillati</taxon>
        <taxon>Bacillota</taxon>
        <taxon>Erysipelotrichia</taxon>
        <taxon>Erysipelotrichales</taxon>
        <taxon>Erysipelotrichaceae</taxon>
        <taxon>Amedibacillus</taxon>
    </lineage>
</organism>
<dbReference type="InterPro" id="IPR036105">
    <property type="entry name" value="DiNase_FeMo-co_biosyn_sf"/>
</dbReference>